<gene>
    <name evidence="4" type="ORF">DSM5745_01623</name>
</gene>
<dbReference type="EMBL" id="PVWQ01000002">
    <property type="protein sequence ID" value="RDW89848.1"/>
    <property type="molecule type" value="Genomic_DNA"/>
</dbReference>
<organism evidence="4 5">
    <name type="scientific">Aspergillus mulundensis</name>
    <dbReference type="NCBI Taxonomy" id="1810919"/>
    <lineage>
        <taxon>Eukaryota</taxon>
        <taxon>Fungi</taxon>
        <taxon>Dikarya</taxon>
        <taxon>Ascomycota</taxon>
        <taxon>Pezizomycotina</taxon>
        <taxon>Eurotiomycetes</taxon>
        <taxon>Eurotiomycetidae</taxon>
        <taxon>Eurotiales</taxon>
        <taxon>Aspergillaceae</taxon>
        <taxon>Aspergillus</taxon>
        <taxon>Aspergillus subgen. Nidulantes</taxon>
    </lineage>
</organism>
<dbReference type="CDD" id="cd00027">
    <property type="entry name" value="BRCT"/>
    <property type="match status" value="1"/>
</dbReference>
<accession>A0A3D8SVN2</accession>
<feature type="compositionally biased region" description="Polar residues" evidence="1">
    <location>
        <begin position="117"/>
        <end position="130"/>
    </location>
</feature>
<reference evidence="4 5" key="1">
    <citation type="journal article" date="2018" name="IMA Fungus">
        <title>IMA Genome-F 9: Draft genome sequence of Annulohypoxylon stygium, Aspergillus mulundensis, Berkeleyomyces basicola (syn. Thielaviopsis basicola), Ceratocystis smalleyi, two Cercospora beticola strains, Coleophoma cylindrospora, Fusarium fracticaudum, Phialophora cf. hyalina, and Morchella septimelata.</title>
        <authorList>
            <person name="Wingfield B.D."/>
            <person name="Bills G.F."/>
            <person name="Dong Y."/>
            <person name="Huang W."/>
            <person name="Nel W.J."/>
            <person name="Swalarsk-Parry B.S."/>
            <person name="Vaghefi N."/>
            <person name="Wilken P.M."/>
            <person name="An Z."/>
            <person name="de Beer Z.W."/>
            <person name="De Vos L."/>
            <person name="Chen L."/>
            <person name="Duong T.A."/>
            <person name="Gao Y."/>
            <person name="Hammerbacher A."/>
            <person name="Kikkert J.R."/>
            <person name="Li Y."/>
            <person name="Li H."/>
            <person name="Li K."/>
            <person name="Li Q."/>
            <person name="Liu X."/>
            <person name="Ma X."/>
            <person name="Naidoo K."/>
            <person name="Pethybridge S.J."/>
            <person name="Sun J."/>
            <person name="Steenkamp E.T."/>
            <person name="van der Nest M.A."/>
            <person name="van Wyk S."/>
            <person name="Wingfield M.J."/>
            <person name="Xiong C."/>
            <person name="Yue Q."/>
            <person name="Zhang X."/>
        </authorList>
    </citation>
    <scope>NUCLEOTIDE SEQUENCE [LARGE SCALE GENOMIC DNA]</scope>
    <source>
        <strain evidence="4 5">DSM 5745</strain>
    </source>
</reference>
<dbReference type="Proteomes" id="UP000256690">
    <property type="component" value="Unassembled WGS sequence"/>
</dbReference>
<dbReference type="OrthoDB" id="342264at2759"/>
<dbReference type="STRING" id="1810919.A0A3D8SVN2"/>
<dbReference type="GeneID" id="38111993"/>
<feature type="compositionally biased region" description="Basic and acidic residues" evidence="1">
    <location>
        <begin position="314"/>
        <end position="326"/>
    </location>
</feature>
<feature type="compositionally biased region" description="Basic and acidic residues" evidence="1">
    <location>
        <begin position="131"/>
        <end position="154"/>
    </location>
</feature>
<evidence type="ECO:0000256" key="1">
    <source>
        <dbReference type="SAM" id="MobiDB-lite"/>
    </source>
</evidence>
<feature type="region of interest" description="Disordered" evidence="1">
    <location>
        <begin position="105"/>
        <end position="184"/>
    </location>
</feature>
<comment type="caution">
    <text evidence="4">The sequence shown here is derived from an EMBL/GenBank/DDBJ whole genome shotgun (WGS) entry which is preliminary data.</text>
</comment>
<name>A0A3D8SVN2_9EURO</name>
<dbReference type="RefSeq" id="XP_026606802.1">
    <property type="nucleotide sequence ID" value="XM_026743639.1"/>
</dbReference>
<dbReference type="InterPro" id="IPR001357">
    <property type="entry name" value="BRCT_dom"/>
</dbReference>
<evidence type="ECO:0000259" key="2">
    <source>
        <dbReference type="PROSITE" id="PS50172"/>
    </source>
</evidence>
<evidence type="ECO:0000313" key="4">
    <source>
        <dbReference type="EMBL" id="RDW89848.1"/>
    </source>
</evidence>
<sequence length="349" mass="38590">MGKTFQRIHASSVGSFGKDTTKIPRWITANGGTYSDDVVDGLTHLIASKDAYMRNAPAVAQAKELGTVKIVSYDWIAESLLSRTRSPRPAKEYLWVNILKGEKKKGSAKKVQGNKGQARQSKSATASKGQSEGDKTEENEAEESQKKKGASAKEKRAKLAAIKKKRMKTASGKSQDPFDTKRRTPKAISVASRYSFPIMCGLELELSVTPVDSHRLYEADDLTAYSATLVRPSGTIQGARHTVQLKIYETIKPPHKYATHIRLTRGFRGGPAQTDFLAPLGSDLDTAVTAFKFFFKERTGKDWEDRLSGIAPDPQKDEDGNVKPPHEGWWWYDNPPVSSLASLFRDGEI</sequence>
<evidence type="ECO:0000259" key="3">
    <source>
        <dbReference type="PROSITE" id="PS51977"/>
    </source>
</evidence>
<dbReference type="PROSITE" id="PS51977">
    <property type="entry name" value="WGR"/>
    <property type="match status" value="1"/>
</dbReference>
<feature type="domain" description="WGR" evidence="3">
    <location>
        <begin position="213"/>
        <end position="317"/>
    </location>
</feature>
<dbReference type="Pfam" id="PF00533">
    <property type="entry name" value="BRCT"/>
    <property type="match status" value="1"/>
</dbReference>
<dbReference type="InterPro" id="IPR008893">
    <property type="entry name" value="WGR_domain"/>
</dbReference>
<dbReference type="InterPro" id="IPR036420">
    <property type="entry name" value="BRCT_dom_sf"/>
</dbReference>
<evidence type="ECO:0000313" key="5">
    <source>
        <dbReference type="Proteomes" id="UP000256690"/>
    </source>
</evidence>
<keyword evidence="5" id="KW-1185">Reference proteome</keyword>
<proteinExistence type="predicted"/>
<feature type="domain" description="BRCT" evidence="2">
    <location>
        <begin position="1"/>
        <end position="80"/>
    </location>
</feature>
<protein>
    <submittedName>
        <fullName evidence="4">Uncharacterized protein</fullName>
    </submittedName>
</protein>
<dbReference type="Gene3D" id="3.40.50.10190">
    <property type="entry name" value="BRCT domain"/>
    <property type="match status" value="1"/>
</dbReference>
<dbReference type="AlphaFoldDB" id="A0A3D8SVN2"/>
<feature type="region of interest" description="Disordered" evidence="1">
    <location>
        <begin position="305"/>
        <end position="328"/>
    </location>
</feature>
<dbReference type="PROSITE" id="PS50172">
    <property type="entry name" value="BRCT"/>
    <property type="match status" value="1"/>
</dbReference>
<feature type="compositionally biased region" description="Basic residues" evidence="1">
    <location>
        <begin position="155"/>
        <end position="168"/>
    </location>
</feature>
<dbReference type="SUPFAM" id="SSF52113">
    <property type="entry name" value="BRCT domain"/>
    <property type="match status" value="1"/>
</dbReference>